<evidence type="ECO:0000313" key="5">
    <source>
        <dbReference type="Proteomes" id="UP001465976"/>
    </source>
</evidence>
<dbReference type="InterPro" id="IPR050613">
    <property type="entry name" value="Sec_Metabolite_Reg"/>
</dbReference>
<dbReference type="InterPro" id="IPR007219">
    <property type="entry name" value="XnlR_reg_dom"/>
</dbReference>
<evidence type="ECO:0000313" key="4">
    <source>
        <dbReference type="EMBL" id="KAL0581180.1"/>
    </source>
</evidence>
<keyword evidence="5" id="KW-1185">Reference proteome</keyword>
<sequence length="704" mass="79352">MLLEPFCSFILANTEQLHAKILQLSDRVRQLEDGIQTLQATRSSEPHPLLAPDLLQIKTSQEFYGVPQPFSSQMDIPLSQRDESLRASVGALSLNNISMIEQGEGRPSGDAPEVPPDIMQLSSTFPFPWAVDLRIRARIRDALPERNEAARVCEQARKNALWQYNLDASETFIPNLLRHCYESRVEDLGPRRLALLLMVLSIGSLVDLERPLGSLHGEAYHHLARASVCEIPLMEEPDFDTLHALFFMIWYHLIFSDNKKAVGYAWNLMGFVAKVGLSFSANFSRLKVILGLHRESSRMKHIPEEHEKRRSIFWELLNLDCRMSLSLGRPPSICLAHIDIKPPSYEAQGLYVPKEEILYHQWKNSFFIKCLTPALETIISVKPVEYSVTIALDAQIRDFAVPDLLDDRAGNPAPKRFLAMQRALLTTGRDIVILQLHRRYFIQSMSSPVSFELHHSHAPSVLATYLSASSIITAVETLFECEAQLSARFLCFWFNSFSAAVTLSLLVSRAPACPLAPCALNDLDRVCLLFRKAAKILPFSAKTLPIMSKMTDKARRIHMNWRAQVGIDQVMSENDSQLRLGEVGSVTPPSFSGSHFSLRQYLEQLQNTVPHGPLFMAVPHGPASTSMDHLMPTNNRVWLPDIYSFNSVGVGVEDRYGGSTAEFATAQPTPFMPSEPRVTKMDQFNFDHGALMTELEETSFMAWF</sequence>
<organism evidence="4 5">
    <name type="scientific">Marasmius crinis-equi</name>
    <dbReference type="NCBI Taxonomy" id="585013"/>
    <lineage>
        <taxon>Eukaryota</taxon>
        <taxon>Fungi</taxon>
        <taxon>Dikarya</taxon>
        <taxon>Basidiomycota</taxon>
        <taxon>Agaricomycotina</taxon>
        <taxon>Agaricomycetes</taxon>
        <taxon>Agaricomycetidae</taxon>
        <taxon>Agaricales</taxon>
        <taxon>Marasmiineae</taxon>
        <taxon>Marasmiaceae</taxon>
        <taxon>Marasmius</taxon>
    </lineage>
</organism>
<dbReference type="CDD" id="cd12148">
    <property type="entry name" value="fungal_TF_MHR"/>
    <property type="match status" value="1"/>
</dbReference>
<keyword evidence="2" id="KW-0539">Nucleus</keyword>
<protein>
    <recommendedName>
        <fullName evidence="3">Xylanolytic transcriptional activator regulatory domain-containing protein</fullName>
    </recommendedName>
</protein>
<dbReference type="PANTHER" id="PTHR31001:SF56">
    <property type="entry name" value="ZN(2)-C6 FUNGAL-TYPE DOMAIN-CONTAINING PROTEIN"/>
    <property type="match status" value="1"/>
</dbReference>
<dbReference type="SMART" id="SM00906">
    <property type="entry name" value="Fungal_trans"/>
    <property type="match status" value="1"/>
</dbReference>
<dbReference type="EMBL" id="JBAHYK010000015">
    <property type="protein sequence ID" value="KAL0581180.1"/>
    <property type="molecule type" value="Genomic_DNA"/>
</dbReference>
<comment type="subcellular location">
    <subcellularLocation>
        <location evidence="1">Nucleus</location>
    </subcellularLocation>
</comment>
<gene>
    <name evidence="4" type="ORF">V5O48_000870</name>
</gene>
<reference evidence="4 5" key="1">
    <citation type="submission" date="2024-02" db="EMBL/GenBank/DDBJ databases">
        <title>A draft genome for the cacao thread blight pathogen Marasmius crinis-equi.</title>
        <authorList>
            <person name="Cohen S.P."/>
            <person name="Baruah I.K."/>
            <person name="Amoako-Attah I."/>
            <person name="Bukari Y."/>
            <person name="Meinhardt L.W."/>
            <person name="Bailey B.A."/>
        </authorList>
    </citation>
    <scope>NUCLEOTIDE SEQUENCE [LARGE SCALE GENOMIC DNA]</scope>
    <source>
        <strain evidence="4 5">GH-76</strain>
    </source>
</reference>
<proteinExistence type="predicted"/>
<dbReference type="Proteomes" id="UP001465976">
    <property type="component" value="Unassembled WGS sequence"/>
</dbReference>
<evidence type="ECO:0000256" key="2">
    <source>
        <dbReference type="ARBA" id="ARBA00023242"/>
    </source>
</evidence>
<feature type="domain" description="Xylanolytic transcriptional activator regulatory" evidence="3">
    <location>
        <begin position="265"/>
        <end position="349"/>
    </location>
</feature>
<accession>A0ABR3G0K9</accession>
<comment type="caution">
    <text evidence="4">The sequence shown here is derived from an EMBL/GenBank/DDBJ whole genome shotgun (WGS) entry which is preliminary data.</text>
</comment>
<dbReference type="Pfam" id="PF04082">
    <property type="entry name" value="Fungal_trans"/>
    <property type="match status" value="1"/>
</dbReference>
<name>A0ABR3G0K9_9AGAR</name>
<evidence type="ECO:0000259" key="3">
    <source>
        <dbReference type="SMART" id="SM00906"/>
    </source>
</evidence>
<evidence type="ECO:0000256" key="1">
    <source>
        <dbReference type="ARBA" id="ARBA00004123"/>
    </source>
</evidence>
<dbReference type="PANTHER" id="PTHR31001">
    <property type="entry name" value="UNCHARACTERIZED TRANSCRIPTIONAL REGULATORY PROTEIN"/>
    <property type="match status" value="1"/>
</dbReference>